<feature type="transmembrane region" description="Helical" evidence="1">
    <location>
        <begin position="98"/>
        <end position="121"/>
    </location>
</feature>
<accession>G0UPB0</accession>
<dbReference type="AlphaFoldDB" id="G0UPB0"/>
<keyword evidence="1" id="KW-0812">Transmembrane</keyword>
<protein>
    <submittedName>
        <fullName evidence="2">Uncharacterized protein</fullName>
    </submittedName>
</protein>
<feature type="transmembrane region" description="Helical" evidence="1">
    <location>
        <begin position="53"/>
        <end position="72"/>
    </location>
</feature>
<keyword evidence="1" id="KW-1133">Transmembrane helix</keyword>
<organism evidence="2">
    <name type="scientific">Trypanosoma congolense (strain IL3000)</name>
    <dbReference type="NCBI Taxonomy" id="1068625"/>
    <lineage>
        <taxon>Eukaryota</taxon>
        <taxon>Discoba</taxon>
        <taxon>Euglenozoa</taxon>
        <taxon>Kinetoplastea</taxon>
        <taxon>Metakinetoplastina</taxon>
        <taxon>Trypanosomatida</taxon>
        <taxon>Trypanosomatidae</taxon>
        <taxon>Trypanosoma</taxon>
        <taxon>Nannomonas</taxon>
    </lineage>
</organism>
<feature type="transmembrane region" description="Helical" evidence="1">
    <location>
        <begin position="128"/>
        <end position="145"/>
    </location>
</feature>
<evidence type="ECO:0000256" key="1">
    <source>
        <dbReference type="SAM" id="Phobius"/>
    </source>
</evidence>
<dbReference type="VEuPathDB" id="TriTrypDB:TcIL3000_7_200"/>
<sequence length="578" mass="64890">MEASAVKTKFPFHESLIEKPKLVVCKNLDDDSGTFASFWRTVTSSNCRHSAFLGLRITLFTALPLMLIAHYYRNDFPMYGVLALLGVAHSQDTVGEQLGFSIMAVQVGVWCMVWGSFLSLFDIPNNEALWWSLAFLGCFVVGLTGDLRCRRAAVLFTIIIMEVQRESTSWTPLSAVLVGRDIILSGAFATLQAFIPPFGMNKRVDEGLGKVCTSMAEIVRNSAKVCWSKDPLEAMLAASKLSSDPLQDIFIALPGQMFHVMYEMCVTTLQLELRRERLRVLQGAMPMVHGLTAVARALNVDGAINVRRCGNGVGGNEVTSIDTALNRLNAAVDVYCDALENALRELSLVFNPRSVSERVSFDNLAAATSHLQSALDKLHYDTMVRNFVPRDTVWYMNIVFAHHMMILLGEELLKYAHDMKDFDHRRYKSAGRRILEFLFLDAFLGLGNTIKSRLTFATPHDVRVVKNAFKIACAYTLGCAYSLYLDKENVYYFGMTILMGVGLPTAGESIMRVADCRTRIFHIARLRCRNSRREPLTENFLCACWSRRRPVRSCCTSLYQLRNPLCIDSPILHLCCGR</sequence>
<reference evidence="2" key="1">
    <citation type="journal article" date="2012" name="Proc. Natl. Acad. Sci. U.S.A.">
        <title>Antigenic diversity is generated by distinct evolutionary mechanisms in African trypanosome species.</title>
        <authorList>
            <person name="Jackson A.P."/>
            <person name="Berry A."/>
            <person name="Aslett M."/>
            <person name="Allison H.C."/>
            <person name="Burton P."/>
            <person name="Vavrova-Anderson J."/>
            <person name="Brown R."/>
            <person name="Browne H."/>
            <person name="Corton N."/>
            <person name="Hauser H."/>
            <person name="Gamble J."/>
            <person name="Gilderthorp R."/>
            <person name="Marcello L."/>
            <person name="McQuillan J."/>
            <person name="Otto T.D."/>
            <person name="Quail M.A."/>
            <person name="Sanders M.J."/>
            <person name="van Tonder A."/>
            <person name="Ginger M.L."/>
            <person name="Field M.C."/>
            <person name="Barry J.D."/>
            <person name="Hertz-Fowler C."/>
            <person name="Berriman M."/>
        </authorList>
    </citation>
    <scope>NUCLEOTIDE SEQUENCE</scope>
    <source>
        <strain evidence="2">IL3000</strain>
    </source>
</reference>
<name>G0UPB0_TRYCI</name>
<gene>
    <name evidence="2" type="ORF">TCIL3000_7_200</name>
</gene>
<keyword evidence="1" id="KW-0472">Membrane</keyword>
<evidence type="ECO:0000313" key="2">
    <source>
        <dbReference type="EMBL" id="CCC91221.1"/>
    </source>
</evidence>
<proteinExistence type="predicted"/>
<dbReference type="EMBL" id="HE575320">
    <property type="protein sequence ID" value="CCC91221.1"/>
    <property type="molecule type" value="Genomic_DNA"/>
</dbReference>